<evidence type="ECO:0000313" key="1">
    <source>
        <dbReference type="EMBL" id="CFX15993.1"/>
    </source>
</evidence>
<keyword evidence="2" id="KW-1185">Reference proteome</keyword>
<organism evidence="1 2">
    <name type="scientific">Syntrophomonas zehnderi OL-4</name>
    <dbReference type="NCBI Taxonomy" id="690567"/>
    <lineage>
        <taxon>Bacteria</taxon>
        <taxon>Bacillati</taxon>
        <taxon>Bacillota</taxon>
        <taxon>Clostridia</taxon>
        <taxon>Eubacteriales</taxon>
        <taxon>Syntrophomonadaceae</taxon>
        <taxon>Syntrophomonas</taxon>
    </lineage>
</organism>
<protein>
    <submittedName>
        <fullName evidence="1">Uncharacterized</fullName>
    </submittedName>
</protein>
<dbReference type="AlphaFoldDB" id="A0A0E3W2R8"/>
<dbReference type="RefSeq" id="WP_157609484.1">
    <property type="nucleotide sequence ID" value="NZ_CGIH01000009.1"/>
</dbReference>
<dbReference type="Proteomes" id="UP000045545">
    <property type="component" value="Unassembled WGS sequence"/>
</dbReference>
<gene>
    <name evidence="1" type="ORF">660</name>
</gene>
<accession>A0A0E3W2R8</accession>
<evidence type="ECO:0000313" key="2">
    <source>
        <dbReference type="Proteomes" id="UP000045545"/>
    </source>
</evidence>
<name>A0A0E3W2R8_9FIRM</name>
<proteinExistence type="predicted"/>
<sequence>MRKVTLTCLERGKAKTYSGELIANDIGVIIFATWDKKGSSYIKRVRKSKILSCHVE</sequence>
<dbReference type="EMBL" id="CGIH01000009">
    <property type="protein sequence ID" value="CFX15993.1"/>
    <property type="molecule type" value="Genomic_DNA"/>
</dbReference>
<dbReference type="STRING" id="690567.660"/>
<reference evidence="1 2" key="1">
    <citation type="submission" date="2015-03" db="EMBL/GenBank/DDBJ databases">
        <authorList>
            <person name="Murphy D."/>
        </authorList>
    </citation>
    <scope>NUCLEOTIDE SEQUENCE [LARGE SCALE GENOMIC DNA]</scope>
    <source>
        <strain evidence="1 2">OL-4</strain>
    </source>
</reference>